<protein>
    <submittedName>
        <fullName evidence="1">Uncharacterized protein</fullName>
    </submittedName>
</protein>
<comment type="caution">
    <text evidence="1">The sequence shown here is derived from an EMBL/GenBank/DDBJ whole genome shotgun (WGS) entry which is preliminary data.</text>
</comment>
<dbReference type="AlphaFoldDB" id="A0A443K7S7"/>
<dbReference type="EMBL" id="SAUX01000013">
    <property type="protein sequence ID" value="RWR28814.1"/>
    <property type="molecule type" value="Genomic_DNA"/>
</dbReference>
<organism evidence="1 2">
    <name type="scientific">Paenirhodobacter populi</name>
    <dbReference type="NCBI Taxonomy" id="2306993"/>
    <lineage>
        <taxon>Bacteria</taxon>
        <taxon>Pseudomonadati</taxon>
        <taxon>Pseudomonadota</taxon>
        <taxon>Alphaproteobacteria</taxon>
        <taxon>Rhodobacterales</taxon>
        <taxon>Rhodobacter group</taxon>
        <taxon>Paenirhodobacter</taxon>
    </lineage>
</organism>
<reference evidence="1 2" key="2">
    <citation type="submission" date="2019-01" db="EMBL/GenBank/DDBJ databases">
        <authorList>
            <person name="Li Y."/>
        </authorList>
    </citation>
    <scope>NUCLEOTIDE SEQUENCE [LARGE SCALE GENOMIC DNA]</scope>
    <source>
        <strain evidence="1 2">D19-10-3-21</strain>
    </source>
</reference>
<sequence>MQTPQNIAPTVPDRGALNGEILTDEQIIRMDRLDYIRRRLGVTTFRVSLADQLIVTAEPVVPHYTPDAHVIGASRANLSQMGR</sequence>
<accession>A0A443K7S7</accession>
<gene>
    <name evidence="1" type="ORF">D2T31_11925</name>
</gene>
<reference evidence="1 2" key="1">
    <citation type="submission" date="2019-01" db="EMBL/GenBank/DDBJ databases">
        <title>Sinorhodobacter populi sp. nov. isolated from the symptomatic bark tissue of Populus euramericana canker.</title>
        <authorList>
            <person name="Xu G."/>
        </authorList>
    </citation>
    <scope>NUCLEOTIDE SEQUENCE [LARGE SCALE GENOMIC DNA]</scope>
    <source>
        <strain evidence="1 2">D19-10-3-21</strain>
    </source>
</reference>
<evidence type="ECO:0000313" key="2">
    <source>
        <dbReference type="Proteomes" id="UP000285295"/>
    </source>
</evidence>
<proteinExistence type="predicted"/>
<name>A0A443K7S7_9RHOB</name>
<dbReference type="RefSeq" id="WP_128237533.1">
    <property type="nucleotide sequence ID" value="NZ_SAUX01000013.1"/>
</dbReference>
<dbReference type="Proteomes" id="UP000285295">
    <property type="component" value="Unassembled WGS sequence"/>
</dbReference>
<evidence type="ECO:0000313" key="1">
    <source>
        <dbReference type="EMBL" id="RWR28814.1"/>
    </source>
</evidence>